<proteinExistence type="predicted"/>
<gene>
    <name evidence="2" type="ORF">G6011_03678</name>
</gene>
<sequence length="387" mass="43390">MLNNASELTGKSIMHILNHCPNLAYIEINGSPYRTERIRFNFKSYVIELRRTTQMGEVGGYSAVQSGKRRRLAGETPSLAVARQLTAAGLPKQCHESIHNEWCGGRIIGTGRKTSCGKNRKDQEEIEQLKTQHQDDLGAKVKRVKSHFNRWMVRVPWSMPTAVQKGARPFTEDVMENDENENEDDVMHVIEEGSLAESGEEMDEYSENKMAEGSPEDPDQESDAHSETEMEETNSSHEGSIEAESITTIESGKERKIGHIQELCSNWDFGESIVVIYIRNGTALTDVSTKNMAENLSLQFLMADEAPCLADKSLDYVVKHCSDIPYISPPGNGLTEGIGCITMRKLEQTLEAHPEVAKMLRMLWLRNQPVGCRERSSMPGAETRVQD</sequence>
<comment type="caution">
    <text evidence="2">The sequence shown here is derived from an EMBL/GenBank/DDBJ whole genome shotgun (WGS) entry which is preliminary data.</text>
</comment>
<organism evidence="2 3">
    <name type="scientific">Alternaria panax</name>
    <dbReference type="NCBI Taxonomy" id="48097"/>
    <lineage>
        <taxon>Eukaryota</taxon>
        <taxon>Fungi</taxon>
        <taxon>Dikarya</taxon>
        <taxon>Ascomycota</taxon>
        <taxon>Pezizomycotina</taxon>
        <taxon>Dothideomycetes</taxon>
        <taxon>Pleosporomycetidae</taxon>
        <taxon>Pleosporales</taxon>
        <taxon>Pleosporineae</taxon>
        <taxon>Pleosporaceae</taxon>
        <taxon>Alternaria</taxon>
        <taxon>Alternaria sect. Panax</taxon>
    </lineage>
</organism>
<evidence type="ECO:0000313" key="2">
    <source>
        <dbReference type="EMBL" id="KAG9193643.1"/>
    </source>
</evidence>
<feature type="region of interest" description="Disordered" evidence="1">
    <location>
        <begin position="195"/>
        <end position="252"/>
    </location>
</feature>
<dbReference type="EMBL" id="JAANER010000002">
    <property type="protein sequence ID" value="KAG9193643.1"/>
    <property type="molecule type" value="Genomic_DNA"/>
</dbReference>
<name>A0AAD4NT33_9PLEO</name>
<reference evidence="2" key="1">
    <citation type="submission" date="2021-07" db="EMBL/GenBank/DDBJ databases">
        <title>Genome Resource of American Ginseng Black Spot Pathogen Alternaria panax.</title>
        <authorList>
            <person name="Qiu C."/>
            <person name="Wang W."/>
            <person name="Liu Z."/>
        </authorList>
    </citation>
    <scope>NUCLEOTIDE SEQUENCE</scope>
    <source>
        <strain evidence="2">BNCC115425</strain>
    </source>
</reference>
<dbReference type="AlphaFoldDB" id="A0AAD4NT33"/>
<keyword evidence="3" id="KW-1185">Reference proteome</keyword>
<protein>
    <submittedName>
        <fullName evidence="2">Uncharacterized protein</fullName>
    </submittedName>
</protein>
<evidence type="ECO:0000256" key="1">
    <source>
        <dbReference type="SAM" id="MobiDB-lite"/>
    </source>
</evidence>
<dbReference type="Proteomes" id="UP001199106">
    <property type="component" value="Unassembled WGS sequence"/>
</dbReference>
<evidence type="ECO:0000313" key="3">
    <source>
        <dbReference type="Proteomes" id="UP001199106"/>
    </source>
</evidence>
<accession>A0AAD4NT33</accession>